<proteinExistence type="predicted"/>
<name>A0A6M3ZRY9_9BURK</name>
<evidence type="ECO:0000313" key="2">
    <source>
        <dbReference type="Proteomes" id="UP000501648"/>
    </source>
</evidence>
<protein>
    <recommendedName>
        <fullName evidence="3">Baseplate protein J-like domain-containing protein</fullName>
    </recommendedName>
</protein>
<organism evidence="1 2">
    <name type="scientific">Herbaspirillum rubrisubalbicans Os34</name>
    <dbReference type="NCBI Taxonomy" id="1235827"/>
    <lineage>
        <taxon>Bacteria</taxon>
        <taxon>Pseudomonadati</taxon>
        <taxon>Pseudomonadota</taxon>
        <taxon>Betaproteobacteria</taxon>
        <taxon>Burkholderiales</taxon>
        <taxon>Oxalobacteraceae</taxon>
        <taxon>Herbaspirillum</taxon>
    </lineage>
</organism>
<evidence type="ECO:0008006" key="3">
    <source>
        <dbReference type="Google" id="ProtNLM"/>
    </source>
</evidence>
<dbReference type="Proteomes" id="UP000501648">
    <property type="component" value="Chromosome"/>
</dbReference>
<dbReference type="EMBL" id="CP008956">
    <property type="protein sequence ID" value="QJQ01131.1"/>
    <property type="molecule type" value="Genomic_DNA"/>
</dbReference>
<sequence length="1322" mass="143761">MPSDLSNRQTALTKALDPASVVIDARDARDRFAFVAQFAQLILYYDQNNQQAGDWQAFFMKDPTVLLAAISACDYLRYQAAYMQIHPQHQAAVLRDEATANVDFINQCAALIHSMLVHLNRWLRFAQLNGDINPVQQFLQKSVDEVLAQQLALFIDMQQQLHLADSLYEAPALALYRTFEARWHAPQVRVSALKEAVPAERARAAKTQMERCYAAVFDIFVQVIDSAKTQFYKETNWSTPYPDIGLLMSFVTLMQHQQTMVNGYARQHLDFYYQQVLQLQPRPAQADEVYVCFTLADSVNSYRLPAGTAFLAGSDAGQTPILFAANQDFTINAARLTQAMGVYCDTAQRSGLYRQRQLTPSEVQTDQRQEVQSWPAFANAAGQGLGDKIAQGFALASPMLYLQGGLRTLTVTLALATPSPADVTALFAGARYFLSTEHAWFFVAAQSATALAGVTPMSVNMTLVLHLQKSDPPIVPFKQNPDGYASSWPLLKIVLADGADLLDPPALTSVSFAVDVRDMTQLSLANDLTPMANGVATQTFGPLPEAGSCFYVGSNEVFAKPLQEATVQLEWDSLESDFSRYYLAYNTYLLSQRSQTPSPVPFSNQAFQGQWRLLSEKLQASQHTSWRSGTVTLFQPELVASSSSSDTGATSSRDDSAAATVNWKINAPTSRFSFNMADHIGYVAQPSLCLSALPGPMQATTGYFYFELAYPPQGFGQSLYPKVVSDVVLQNALVLMDKAKPDDRFWLWRMLDWFKKEPAADDEATTAAGSADAPARNEEAAADSLAIAHTDVLLPMPNVPYSPKQNAMLLDYKASATTDIVVPTATARSMATNAVDGAANYPFALYHYGIVQAYQVYAGGMQDTAPVSEQLGFKRLCPVTADGDGDTTPAALPLMTGVSGPGSLYLSLSGVQAPCTLSIYAEVAELDSTGDGDGEADDIAPAVTYSCWGEQGWQAITVLQDETRSLRRSGIVQIAIPRLGAGTPSGAVPLSYLTTPLLPGSEFWLVIAVPKAASAALLSTRFSFLGAQALRLQRQKMSGLGVGETPWIAPGSITGPTTKIAQITQIRQPFASFGGKAAENDTQFDGPDSFYRRASRRLFNKDRACTVQDMIDMIDEAGSEVFHVRCLQRNGTQLRFGLVRRYANAQMAGAFQPVLNAAAIDQIAQHVQARTSGCVHLQLRNLAHQEVKISVHLLVAGNNVQAALAEQINQQLRLYLSPWISTDVAAMSIGKGINRAALTEFLSTQPGVLALTSLSILLRQADGKWQRSLLDPVLPDLPESIFISAAHHDVTLVPAMSAAPAGTVTRVSRRAGLPALEVSHAG</sequence>
<reference evidence="1 2" key="1">
    <citation type="journal article" date="2012" name="J. Bacteriol.">
        <title>Genome sequence of the pathogenic Herbaspirillum seropedicae strain Os34, isolated from rice roots.</title>
        <authorList>
            <person name="Ye W."/>
            <person name="Ye S."/>
            <person name="Liu J."/>
            <person name="Chang S."/>
            <person name="Chen M."/>
            <person name="Zhu B."/>
            <person name="Guo L."/>
            <person name="An Q."/>
        </authorList>
    </citation>
    <scope>NUCLEOTIDE SEQUENCE [LARGE SCALE GENOMIC DNA]</scope>
    <source>
        <strain evidence="1 2">Os34</strain>
    </source>
</reference>
<gene>
    <name evidence="1" type="ORF">C798_13075</name>
</gene>
<evidence type="ECO:0000313" key="1">
    <source>
        <dbReference type="EMBL" id="QJQ01131.1"/>
    </source>
</evidence>
<accession>A0A6M3ZRY9</accession>
<dbReference type="RefSeq" id="WP_017455433.1">
    <property type="nucleotide sequence ID" value="NZ_CP008956.1"/>
</dbReference>